<gene>
    <name evidence="1" type="ORF">BN863_16000</name>
</gene>
<dbReference type="STRING" id="1347342.BN863_16000"/>
<dbReference type="HOGENOM" id="CLU_3216599_0_0_10"/>
<protein>
    <submittedName>
        <fullName evidence="1">Uncharacterized protein</fullName>
    </submittedName>
</protein>
<dbReference type="RefSeq" id="WP_262486724.1">
    <property type="nucleotide sequence ID" value="NZ_HG315671.1"/>
</dbReference>
<dbReference type="Proteomes" id="UP000016160">
    <property type="component" value="Chromosome"/>
</dbReference>
<accession>T2KKA9</accession>
<reference evidence="1 2" key="1">
    <citation type="journal article" date="2013" name="Appl. Environ. Microbiol.">
        <title>The genome of the alga-associated marine flavobacterium Formosa agariphila KMM 3901T reveals a broad potential for degradation of algal polysaccharides.</title>
        <authorList>
            <person name="Mann A.J."/>
            <person name="Hahnke R.L."/>
            <person name="Huang S."/>
            <person name="Werner J."/>
            <person name="Xing P."/>
            <person name="Barbeyron T."/>
            <person name="Huettel B."/>
            <person name="Stueber K."/>
            <person name="Reinhardt R."/>
            <person name="Harder J."/>
            <person name="Gloeckner F.O."/>
            <person name="Amann R.I."/>
            <person name="Teeling H."/>
        </authorList>
    </citation>
    <scope>NUCLEOTIDE SEQUENCE [LARGE SCALE GENOMIC DNA]</scope>
    <source>
        <strain evidence="2">DSM 15362 / KCTC 12365 / LMG 23005 / KMM 3901</strain>
    </source>
</reference>
<evidence type="ECO:0000313" key="2">
    <source>
        <dbReference type="Proteomes" id="UP000016160"/>
    </source>
</evidence>
<sequence>MLNTRVSNGIRVLKVSEVASAHELMNVLFGDHDDLMVSNVTLWN</sequence>
<keyword evidence="2" id="KW-1185">Reference proteome</keyword>
<organism evidence="1 2">
    <name type="scientific">Formosa agariphila (strain DSM 15362 / KCTC 12365 / LMG 23005 / KMM 3901 / M-2Alg 35-1)</name>
    <dbReference type="NCBI Taxonomy" id="1347342"/>
    <lineage>
        <taxon>Bacteria</taxon>
        <taxon>Pseudomonadati</taxon>
        <taxon>Bacteroidota</taxon>
        <taxon>Flavobacteriia</taxon>
        <taxon>Flavobacteriales</taxon>
        <taxon>Flavobacteriaceae</taxon>
        <taxon>Formosa</taxon>
    </lineage>
</organism>
<name>T2KKA9_FORAG</name>
<proteinExistence type="predicted"/>
<dbReference type="AlphaFoldDB" id="T2KKA9"/>
<dbReference type="EMBL" id="HG315671">
    <property type="protein sequence ID" value="CDF79312.1"/>
    <property type="molecule type" value="Genomic_DNA"/>
</dbReference>
<evidence type="ECO:0000313" key="1">
    <source>
        <dbReference type="EMBL" id="CDF79312.1"/>
    </source>
</evidence>